<dbReference type="OMA" id="CKDFRES"/>
<dbReference type="AlphaFoldDB" id="A0A8S1KUJ5"/>
<dbReference type="Proteomes" id="UP000688137">
    <property type="component" value="Unassembled WGS sequence"/>
</dbReference>
<organism evidence="2 3">
    <name type="scientific">Paramecium primaurelia</name>
    <dbReference type="NCBI Taxonomy" id="5886"/>
    <lineage>
        <taxon>Eukaryota</taxon>
        <taxon>Sar</taxon>
        <taxon>Alveolata</taxon>
        <taxon>Ciliophora</taxon>
        <taxon>Intramacronucleata</taxon>
        <taxon>Oligohymenophorea</taxon>
        <taxon>Peniculida</taxon>
        <taxon>Parameciidae</taxon>
        <taxon>Paramecium</taxon>
    </lineage>
</organism>
<dbReference type="PANTHER" id="PTHR47112:SF1">
    <property type="entry name" value="PX DOMAIN-CONTAINING PROTEIN"/>
    <property type="match status" value="1"/>
</dbReference>
<protein>
    <recommendedName>
        <fullName evidence="1">PH domain-containing protein</fullName>
    </recommendedName>
</protein>
<gene>
    <name evidence="2" type="ORF">PPRIM_AZ9-3.1.T0240281</name>
</gene>
<dbReference type="Pfam" id="PF15413">
    <property type="entry name" value="PH_11"/>
    <property type="match status" value="1"/>
</dbReference>
<dbReference type="SMART" id="SM00233">
    <property type="entry name" value="PH"/>
    <property type="match status" value="1"/>
</dbReference>
<evidence type="ECO:0000313" key="3">
    <source>
        <dbReference type="Proteomes" id="UP000688137"/>
    </source>
</evidence>
<proteinExistence type="predicted"/>
<accession>A0A8S1KUJ5</accession>
<dbReference type="PANTHER" id="PTHR47112">
    <property type="entry name" value="PX DOMAIN-CONTAINING PROTEIN"/>
    <property type="match status" value="1"/>
</dbReference>
<evidence type="ECO:0000259" key="1">
    <source>
        <dbReference type="SMART" id="SM00233"/>
    </source>
</evidence>
<sequence length="404" mass="47318">MDSLTSLQQRQIIDKELLLKNEKFIKDANLNSQYCKDFRESLSDQIQKTKETNSNPNHFSLLLIHNQSLMYSSNLCDNMAINHRNAIQPFFGSLLKKSPHWIQGYKERQCSIINRVFRYYSAETRKLEGVLNFDVQTYQLIDIKDKQGNVIEFIIKPIGKIEKVFQFKGENSQETTKWFQIIKLHLQDSFGTLNKLTSLCLYDKFWRHERISAQQLEEEAEDGDLILFRGKSFNCQIQRALTQNDYDHIGLLIKIEPNRLFIFESLPSNGVSLCEWKNFNIKEWYKLYEKIVYRRLKVNRSTAFKTKILDFVNNNLGKQFSCAPSKLLLLNSTTLGDINLETAKQLNRTYFCSELIAKCYKTLGFLPKNISSTQYWPGSFSSKNTKLKLDQAELSDEYLIDFCI</sequence>
<dbReference type="EMBL" id="CAJJDM010000022">
    <property type="protein sequence ID" value="CAD8056376.1"/>
    <property type="molecule type" value="Genomic_DNA"/>
</dbReference>
<keyword evidence="3" id="KW-1185">Reference proteome</keyword>
<feature type="domain" description="PH" evidence="1">
    <location>
        <begin position="88"/>
        <end position="189"/>
    </location>
</feature>
<comment type="caution">
    <text evidence="2">The sequence shown here is derived from an EMBL/GenBank/DDBJ whole genome shotgun (WGS) entry which is preliminary data.</text>
</comment>
<dbReference type="InterPro" id="IPR001849">
    <property type="entry name" value="PH_domain"/>
</dbReference>
<reference evidence="2" key="1">
    <citation type="submission" date="2021-01" db="EMBL/GenBank/DDBJ databases">
        <authorList>
            <consortium name="Genoscope - CEA"/>
            <person name="William W."/>
        </authorList>
    </citation>
    <scope>NUCLEOTIDE SEQUENCE</scope>
</reference>
<evidence type="ECO:0000313" key="2">
    <source>
        <dbReference type="EMBL" id="CAD8056376.1"/>
    </source>
</evidence>
<name>A0A8S1KUJ5_PARPR</name>